<feature type="domain" description="Glycoside hydrolase family 42 N-terminal" evidence="7">
    <location>
        <begin position="22"/>
        <end position="388"/>
    </location>
</feature>
<dbReference type="InterPro" id="IPR013738">
    <property type="entry name" value="Beta_galactosidase_Trimer"/>
</dbReference>
<dbReference type="Gene3D" id="3.40.50.880">
    <property type="match status" value="1"/>
</dbReference>
<dbReference type="SUPFAM" id="SSF52317">
    <property type="entry name" value="Class I glutamine amidotransferase-like"/>
    <property type="match status" value="1"/>
</dbReference>
<evidence type="ECO:0000256" key="6">
    <source>
        <dbReference type="PIRNR" id="PIRNR001084"/>
    </source>
</evidence>
<accession>A0ABR9MVT1</accession>
<dbReference type="PANTHER" id="PTHR36447:SF1">
    <property type="entry name" value="BETA-GALACTOSIDASE GANA"/>
    <property type="match status" value="1"/>
</dbReference>
<comment type="caution">
    <text evidence="10">The sequence shown here is derived from an EMBL/GenBank/DDBJ whole genome shotgun (WGS) entry which is preliminary data.</text>
</comment>
<evidence type="ECO:0000259" key="8">
    <source>
        <dbReference type="Pfam" id="PF08532"/>
    </source>
</evidence>
<gene>
    <name evidence="10" type="ORF">IHE71_03975</name>
</gene>
<keyword evidence="4 6" id="KW-0378">Hydrolase</keyword>
<sequence>MMPGTDGFAALVADGGICFGGDYNPEQWSREVWREDARLMREAGVNLVTVGVFSWAMYEPTPGAREFDWLDEVLEVLHGQGIGVDLATPTASPPAWLGVRHPETLPVDADGVRLVAGSRNHFSPASQVYRDAALAITRDLARRYATHPAVRMWHVGNEFGQVCHGDEAAGRFRAWLRDRYGDVDGLNEAWGTAFWSQRYASFDEVLPPRRMPYHPNPTQSLDWRRYSSDLLLGVYREQRDAIRAIDVSRPITTNFMGFFPLVDYTSWADDLDVVADDAYPDPGDPHAPSSSALRQDLMRSLRGGEPWILMEQAAGAVSWRPHNLPKSPARSRLESLQAVARGADGICFFQWRASRAGAERFHSAMLPHAGPETRVHQGIRRLGADLARLRSVTGARVRARVALLWDWSSWWAATEVARPTDRLDPLEQLRAWHRVLWADGVAADVVHPGTDLSRYDAVLVPNLYLMEPADAEALTAAVERGASLVVGPFSGVADANAQVRPGRFPVLLAGLLGVSGEEWAPLPDDGVDLIPSGASPVDGAGPARPRAAVLGELLRADGADVLATFGPGHLEGAPAITRHAPHTGAPDEGSAWYLGTVPDDDTLAAVLRAALDAAGVEPALPGRPGRDTRRTPGDDVEAVRRGDVLFLLNHSGEPARLDVPGNWTDLLTGTPVSDEVTVGPTDAAALLPAEAGHRAPAGLANQGDRQ</sequence>
<name>A0ABR9MVT1_9MICO</name>
<evidence type="ECO:0000256" key="2">
    <source>
        <dbReference type="ARBA" id="ARBA00005940"/>
    </source>
</evidence>
<organism evidence="10 11">
    <name type="scientific">Myceligenerans pegani</name>
    <dbReference type="NCBI Taxonomy" id="2776917"/>
    <lineage>
        <taxon>Bacteria</taxon>
        <taxon>Bacillati</taxon>
        <taxon>Actinomycetota</taxon>
        <taxon>Actinomycetes</taxon>
        <taxon>Micrococcales</taxon>
        <taxon>Promicromonosporaceae</taxon>
        <taxon>Myceligenerans</taxon>
    </lineage>
</organism>
<evidence type="ECO:0000313" key="11">
    <source>
        <dbReference type="Proteomes" id="UP000625527"/>
    </source>
</evidence>
<protein>
    <recommendedName>
        <fullName evidence="3 6">Beta-galactosidase</fullName>
        <shortName evidence="6">Beta-gal</shortName>
        <ecNumber evidence="3 6">3.2.1.23</ecNumber>
    </recommendedName>
</protein>
<dbReference type="Gene3D" id="2.60.40.1180">
    <property type="entry name" value="Golgi alpha-mannosidase II"/>
    <property type="match status" value="1"/>
</dbReference>
<evidence type="ECO:0000256" key="1">
    <source>
        <dbReference type="ARBA" id="ARBA00001412"/>
    </source>
</evidence>
<evidence type="ECO:0000256" key="5">
    <source>
        <dbReference type="ARBA" id="ARBA00023295"/>
    </source>
</evidence>
<feature type="domain" description="Beta-galactosidase trimerisation" evidence="8">
    <location>
        <begin position="399"/>
        <end position="616"/>
    </location>
</feature>
<evidence type="ECO:0000259" key="7">
    <source>
        <dbReference type="Pfam" id="PF02449"/>
    </source>
</evidence>
<dbReference type="Pfam" id="PF08532">
    <property type="entry name" value="Glyco_hydro_42M"/>
    <property type="match status" value="1"/>
</dbReference>
<dbReference type="InterPro" id="IPR013739">
    <property type="entry name" value="Beta_galactosidase_C"/>
</dbReference>
<dbReference type="CDD" id="cd03143">
    <property type="entry name" value="A4_beta-galactosidase_middle_domain"/>
    <property type="match status" value="1"/>
</dbReference>
<dbReference type="InterPro" id="IPR017853">
    <property type="entry name" value="GH"/>
</dbReference>
<proteinExistence type="inferred from homology"/>
<dbReference type="Gene3D" id="3.20.20.80">
    <property type="entry name" value="Glycosidases"/>
    <property type="match status" value="1"/>
</dbReference>
<evidence type="ECO:0000256" key="4">
    <source>
        <dbReference type="ARBA" id="ARBA00022801"/>
    </source>
</evidence>
<dbReference type="EMBL" id="JADAQT010000052">
    <property type="protein sequence ID" value="MBE1874867.1"/>
    <property type="molecule type" value="Genomic_DNA"/>
</dbReference>
<dbReference type="Pfam" id="PF08533">
    <property type="entry name" value="Glyco_hydro_42C"/>
    <property type="match status" value="1"/>
</dbReference>
<dbReference type="EC" id="3.2.1.23" evidence="3 6"/>
<dbReference type="SUPFAM" id="SSF51445">
    <property type="entry name" value="(Trans)glycosidases"/>
    <property type="match status" value="1"/>
</dbReference>
<dbReference type="Pfam" id="PF02449">
    <property type="entry name" value="Glyco_hydro_42"/>
    <property type="match status" value="1"/>
</dbReference>
<keyword evidence="11" id="KW-1185">Reference proteome</keyword>
<evidence type="ECO:0000256" key="3">
    <source>
        <dbReference type="ARBA" id="ARBA00012756"/>
    </source>
</evidence>
<feature type="domain" description="Beta-galactosidase C-terminal" evidence="9">
    <location>
        <begin position="635"/>
        <end position="683"/>
    </location>
</feature>
<evidence type="ECO:0000313" key="10">
    <source>
        <dbReference type="EMBL" id="MBE1874867.1"/>
    </source>
</evidence>
<dbReference type="InterPro" id="IPR029062">
    <property type="entry name" value="Class_I_gatase-like"/>
</dbReference>
<dbReference type="InterPro" id="IPR013780">
    <property type="entry name" value="Glyco_hydro_b"/>
</dbReference>
<dbReference type="InterPro" id="IPR003476">
    <property type="entry name" value="Glyco_hydro_42"/>
</dbReference>
<evidence type="ECO:0000259" key="9">
    <source>
        <dbReference type="Pfam" id="PF08533"/>
    </source>
</evidence>
<comment type="catalytic activity">
    <reaction evidence="1 6">
        <text>Hydrolysis of terminal non-reducing beta-D-galactose residues in beta-D-galactosides.</text>
        <dbReference type="EC" id="3.2.1.23"/>
    </reaction>
</comment>
<keyword evidence="5 6" id="KW-0326">Glycosidase</keyword>
<dbReference type="Proteomes" id="UP000625527">
    <property type="component" value="Unassembled WGS sequence"/>
</dbReference>
<comment type="similarity">
    <text evidence="2 6">Belongs to the glycosyl hydrolase 42 family.</text>
</comment>
<dbReference type="PANTHER" id="PTHR36447">
    <property type="entry name" value="BETA-GALACTOSIDASE GANA"/>
    <property type="match status" value="1"/>
</dbReference>
<dbReference type="InterPro" id="IPR013529">
    <property type="entry name" value="Glyco_hydro_42_N"/>
</dbReference>
<reference evidence="10 11" key="1">
    <citation type="submission" date="2020-10" db="EMBL/GenBank/DDBJ databases">
        <title>Myceligenerans pegani sp. nov., an endophytic actinomycete isolated from Peganum harmala L. in Xinjiang, China.</title>
        <authorList>
            <person name="Xin L."/>
        </authorList>
    </citation>
    <scope>NUCLEOTIDE SEQUENCE [LARGE SCALE GENOMIC DNA]</scope>
    <source>
        <strain evidence="10 11">TRM65318</strain>
    </source>
</reference>
<dbReference type="PIRSF" id="PIRSF001084">
    <property type="entry name" value="B-galactosidase"/>
    <property type="match status" value="1"/>
</dbReference>